<feature type="domain" description="Sulfatase-modifying factor enzyme-like" evidence="1">
    <location>
        <begin position="41"/>
        <end position="278"/>
    </location>
</feature>
<comment type="caution">
    <text evidence="2">The sequence shown here is derived from an EMBL/GenBank/DDBJ whole genome shotgun (WGS) entry which is preliminary data.</text>
</comment>
<gene>
    <name evidence="2" type="ORF">BC008_43885</name>
</gene>
<dbReference type="PANTHER" id="PTHR23150">
    <property type="entry name" value="SULFATASE MODIFYING FACTOR 1, 2"/>
    <property type="match status" value="1"/>
</dbReference>
<evidence type="ECO:0000259" key="1">
    <source>
        <dbReference type="Pfam" id="PF03781"/>
    </source>
</evidence>
<dbReference type="RefSeq" id="WP_058183617.1">
    <property type="nucleotide sequence ID" value="NZ_LMTZ01000085.1"/>
</dbReference>
<evidence type="ECO:0000313" key="3">
    <source>
        <dbReference type="Proteomes" id="UP000053372"/>
    </source>
</evidence>
<dbReference type="OrthoDB" id="9768004at2"/>
<dbReference type="InterPro" id="IPR051043">
    <property type="entry name" value="Sulfatase_Mod_Factor_Kinase"/>
</dbReference>
<dbReference type="Proteomes" id="UP000053372">
    <property type="component" value="Unassembled WGS sequence"/>
</dbReference>
<dbReference type="Gene3D" id="3.90.1580.10">
    <property type="entry name" value="paralog of FGE (formylglycine-generating enzyme)"/>
    <property type="match status" value="1"/>
</dbReference>
<dbReference type="Pfam" id="PF03781">
    <property type="entry name" value="FGE-sulfatase"/>
    <property type="match status" value="1"/>
</dbReference>
<dbReference type="AlphaFoldDB" id="A0A0V7ZSQ4"/>
<dbReference type="GO" id="GO:0120147">
    <property type="term" value="F:formylglycine-generating oxidase activity"/>
    <property type="evidence" value="ECO:0007669"/>
    <property type="project" value="TreeGrafter"/>
</dbReference>
<protein>
    <recommendedName>
        <fullName evidence="1">Sulfatase-modifying factor enzyme-like domain-containing protein</fullName>
    </recommendedName>
</protein>
<dbReference type="PANTHER" id="PTHR23150:SF19">
    <property type="entry name" value="FORMYLGLYCINE-GENERATING ENZYME"/>
    <property type="match status" value="1"/>
</dbReference>
<name>A0A0V7ZSQ4_9CYAN</name>
<evidence type="ECO:0000313" key="2">
    <source>
        <dbReference type="EMBL" id="KST67700.1"/>
    </source>
</evidence>
<reference evidence="2 3" key="1">
    <citation type="journal article" date="2015" name="Genome Announc.">
        <title>Draft Genome of the Euendolithic (true boring) Cyanobacterium Mastigocoleus testarum strain BC008.</title>
        <authorList>
            <person name="Guida B.S."/>
            <person name="Garcia-Pichel F."/>
        </authorList>
    </citation>
    <scope>NUCLEOTIDE SEQUENCE [LARGE SCALE GENOMIC DNA]</scope>
    <source>
        <strain evidence="2 3">BC008</strain>
    </source>
</reference>
<dbReference type="SUPFAM" id="SSF56436">
    <property type="entry name" value="C-type lectin-like"/>
    <property type="match status" value="1"/>
</dbReference>
<keyword evidence="3" id="KW-1185">Reference proteome</keyword>
<dbReference type="InterPro" id="IPR005532">
    <property type="entry name" value="SUMF_dom"/>
</dbReference>
<dbReference type="InterPro" id="IPR016187">
    <property type="entry name" value="CTDL_fold"/>
</dbReference>
<organism evidence="2 3">
    <name type="scientific">Mastigocoleus testarum BC008</name>
    <dbReference type="NCBI Taxonomy" id="371196"/>
    <lineage>
        <taxon>Bacteria</taxon>
        <taxon>Bacillati</taxon>
        <taxon>Cyanobacteriota</taxon>
        <taxon>Cyanophyceae</taxon>
        <taxon>Nostocales</taxon>
        <taxon>Hapalosiphonaceae</taxon>
        <taxon>Mastigocoleus</taxon>
    </lineage>
</organism>
<accession>A0A0V7ZSQ4</accession>
<proteinExistence type="predicted"/>
<dbReference type="EMBL" id="LMTZ01000085">
    <property type="protein sequence ID" value="KST67700.1"/>
    <property type="molecule type" value="Genomic_DNA"/>
</dbReference>
<sequence>MTDKNFTFDVVKVNSQGQIVERSRAQNKYFFENLTHEVILEMVSIPGGTFIMGSPEKEEGSEIQETPQHEVKVTPFYLGKYPITQAQWRVVTSFPKVKHELKADPSEFKGANRPVDSIDLLEAVEFCNRLSEKTGKIYRLPTEAEWEYACRAGTTTPFHFGETITTDLANYNGNVSYKNESQGIHRRETTEVGYFQVANTFGLFDMHGNISEWCQDSYDVYPGGPETICHRDDYWLNFRNCNILRGGDWRVNPIGCRSAQRSCCRFDYSDYFCGLRIACDFQ</sequence>
<dbReference type="InterPro" id="IPR042095">
    <property type="entry name" value="SUMF_sf"/>
</dbReference>